<sequence length="117" mass="12302">RGEGSITRGEGSCSQWEGSIARGEESITRGEGSITRGEGSCSQWEGRCFAPQKLWSSNRLTAPQTPRAKGTAPPRPLPAGSSPLPSLTPLTRGVRRRSASCPVTSGPCAVRARVPVD</sequence>
<feature type="region of interest" description="Disordered" evidence="1">
    <location>
        <begin position="1"/>
        <end position="42"/>
    </location>
</feature>
<accession>A0A3P9IRZ7</accession>
<reference evidence="2 3" key="2">
    <citation type="submission" date="2017-04" db="EMBL/GenBank/DDBJ databases">
        <title>CpG methylation of centromeres and impact of large insertions on vertebrate speciation.</title>
        <authorList>
            <person name="Ichikawa K."/>
            <person name="Yoshimura J."/>
            <person name="Morishita S."/>
        </authorList>
    </citation>
    <scope>NUCLEOTIDE SEQUENCE</scope>
    <source>
        <strain evidence="2 3">HSOK</strain>
    </source>
</reference>
<dbReference type="Proteomes" id="UP000265200">
    <property type="component" value="Chromosome 21"/>
</dbReference>
<evidence type="ECO:0000256" key="1">
    <source>
        <dbReference type="SAM" id="MobiDB-lite"/>
    </source>
</evidence>
<evidence type="ECO:0000313" key="3">
    <source>
        <dbReference type="Proteomes" id="UP000265200"/>
    </source>
</evidence>
<proteinExistence type="predicted"/>
<name>A0A3P9IRZ7_ORYLA</name>
<dbReference type="Ensembl" id="ENSORLT00015012404.1">
    <property type="protein sequence ID" value="ENSORLP00015022681.1"/>
    <property type="gene ID" value="ENSORLG00015002199.1"/>
</dbReference>
<feature type="region of interest" description="Disordered" evidence="1">
    <location>
        <begin position="55"/>
        <end position="106"/>
    </location>
</feature>
<protein>
    <submittedName>
        <fullName evidence="2">Uncharacterized protein</fullName>
    </submittedName>
</protein>
<reference evidence="2" key="3">
    <citation type="submission" date="2025-08" db="UniProtKB">
        <authorList>
            <consortium name="Ensembl"/>
        </authorList>
    </citation>
    <scope>IDENTIFICATION</scope>
    <source>
        <strain evidence="2">HSOK</strain>
    </source>
</reference>
<feature type="compositionally biased region" description="Low complexity" evidence="1">
    <location>
        <begin position="78"/>
        <end position="92"/>
    </location>
</feature>
<dbReference type="AlphaFoldDB" id="A0A3P9IRZ7"/>
<reference evidence="2" key="4">
    <citation type="submission" date="2025-09" db="UniProtKB">
        <authorList>
            <consortium name="Ensembl"/>
        </authorList>
    </citation>
    <scope>IDENTIFICATION</scope>
    <source>
        <strain evidence="2">HSOK</strain>
    </source>
</reference>
<feature type="compositionally biased region" description="Polar residues" evidence="1">
    <location>
        <begin position="55"/>
        <end position="64"/>
    </location>
</feature>
<evidence type="ECO:0000313" key="2">
    <source>
        <dbReference type="Ensembl" id="ENSORLP00015022681.1"/>
    </source>
</evidence>
<reference key="1">
    <citation type="journal article" date="2007" name="Nature">
        <title>The medaka draft genome and insights into vertebrate genome evolution.</title>
        <authorList>
            <person name="Kasahara M."/>
            <person name="Naruse K."/>
            <person name="Sasaki S."/>
            <person name="Nakatani Y."/>
            <person name="Qu W."/>
            <person name="Ahsan B."/>
            <person name="Yamada T."/>
            <person name="Nagayasu Y."/>
            <person name="Doi K."/>
            <person name="Kasai Y."/>
            <person name="Jindo T."/>
            <person name="Kobayashi D."/>
            <person name="Shimada A."/>
            <person name="Toyoda A."/>
            <person name="Kuroki Y."/>
            <person name="Fujiyama A."/>
            <person name="Sasaki T."/>
            <person name="Shimizu A."/>
            <person name="Asakawa S."/>
            <person name="Shimizu N."/>
            <person name="Hashimoto S."/>
            <person name="Yang J."/>
            <person name="Lee Y."/>
            <person name="Matsushima K."/>
            <person name="Sugano S."/>
            <person name="Sakaizumi M."/>
            <person name="Narita T."/>
            <person name="Ohishi K."/>
            <person name="Haga S."/>
            <person name="Ohta F."/>
            <person name="Nomoto H."/>
            <person name="Nogata K."/>
            <person name="Morishita T."/>
            <person name="Endo T."/>
            <person name="Shin-I T."/>
            <person name="Takeda H."/>
            <person name="Morishita S."/>
            <person name="Kohara Y."/>
        </authorList>
    </citation>
    <scope>NUCLEOTIDE SEQUENCE [LARGE SCALE GENOMIC DNA]</scope>
    <source>
        <strain>Hd-rR</strain>
    </source>
</reference>
<organism evidence="2 3">
    <name type="scientific">Oryzias latipes</name>
    <name type="common">Japanese rice fish</name>
    <name type="synonym">Japanese killifish</name>
    <dbReference type="NCBI Taxonomy" id="8090"/>
    <lineage>
        <taxon>Eukaryota</taxon>
        <taxon>Metazoa</taxon>
        <taxon>Chordata</taxon>
        <taxon>Craniata</taxon>
        <taxon>Vertebrata</taxon>
        <taxon>Euteleostomi</taxon>
        <taxon>Actinopterygii</taxon>
        <taxon>Neopterygii</taxon>
        <taxon>Teleostei</taxon>
        <taxon>Neoteleostei</taxon>
        <taxon>Acanthomorphata</taxon>
        <taxon>Ovalentaria</taxon>
        <taxon>Atherinomorphae</taxon>
        <taxon>Beloniformes</taxon>
        <taxon>Adrianichthyidae</taxon>
        <taxon>Oryziinae</taxon>
        <taxon>Oryzias</taxon>
    </lineage>
</organism>